<organism evidence="5 6">
    <name type="scientific">Maudiozyma saulgeensis</name>
    <dbReference type="NCBI Taxonomy" id="1789683"/>
    <lineage>
        <taxon>Eukaryota</taxon>
        <taxon>Fungi</taxon>
        <taxon>Dikarya</taxon>
        <taxon>Ascomycota</taxon>
        <taxon>Saccharomycotina</taxon>
        <taxon>Saccharomycetes</taxon>
        <taxon>Saccharomycetales</taxon>
        <taxon>Saccharomycetaceae</taxon>
        <taxon>Maudiozyma</taxon>
    </lineage>
</organism>
<dbReference type="InterPro" id="IPR008978">
    <property type="entry name" value="HSP20-like_chaperone"/>
</dbReference>
<keyword evidence="6" id="KW-1185">Reference proteome</keyword>
<evidence type="ECO:0000256" key="1">
    <source>
        <dbReference type="ARBA" id="ARBA00008509"/>
    </source>
</evidence>
<feature type="compositionally biased region" description="Acidic residues" evidence="2">
    <location>
        <begin position="290"/>
        <end position="303"/>
    </location>
</feature>
<sequence length="361" mass="41678">MTDYSNIPVEKLLKIGYQVLYDEKDPKKALTIYDTILAKYPNNTKALVYRAASLEKLYFGDKVSHVDDIIEDAHETLSKALVVAQGRGDREKIAFIYFRIFIHYFNRKMYAEAENFFKLAKQHGYDDATFSMWEKRLQNKLAKLNPTLTRNNDDNDNINKESEVLTTLPKVEKEKVAFRSDWYQTPNNVTISLFTDNLPSSNEDVKIEIPDGQNLSVSFKIASKGSEFQYETKLSHEIEKNNIQCKVFTKKIEIVFEKLQKRVTWHSLSVEETTSQNKPKVKKDWSNIDINDEDDDEDNEENGSADAFFQKIYADADPDTRRAMMKSFVESNGTTLNTSWTDVKDAPVETVPPEGSELKHF</sequence>
<dbReference type="CDD" id="cd06466">
    <property type="entry name" value="p23_CS_SGT1_like"/>
    <property type="match status" value="1"/>
</dbReference>
<dbReference type="GO" id="GO:0051087">
    <property type="term" value="F:protein-folding chaperone binding"/>
    <property type="evidence" value="ECO:0007669"/>
    <property type="project" value="InterPro"/>
</dbReference>
<feature type="region of interest" description="Disordered" evidence="2">
    <location>
        <begin position="271"/>
        <end position="307"/>
    </location>
</feature>
<proteinExistence type="inferred from homology"/>
<dbReference type="SUPFAM" id="SSF49764">
    <property type="entry name" value="HSP20-like chaperones"/>
    <property type="match status" value="1"/>
</dbReference>
<comment type="similarity">
    <text evidence="1">Belongs to the SGT1 family.</text>
</comment>
<evidence type="ECO:0000313" key="5">
    <source>
        <dbReference type="EMBL" id="SMN22283.1"/>
    </source>
</evidence>
<accession>A0A1X7R9E0</accession>
<dbReference type="Gene3D" id="2.60.40.790">
    <property type="match status" value="1"/>
</dbReference>
<dbReference type="EMBL" id="FXLY01000011">
    <property type="protein sequence ID" value="SMN22283.1"/>
    <property type="molecule type" value="Genomic_DNA"/>
</dbReference>
<dbReference type="InterPro" id="IPR011990">
    <property type="entry name" value="TPR-like_helical_dom_sf"/>
</dbReference>
<dbReference type="STRING" id="1789683.A0A1X7R9E0"/>
<dbReference type="Pfam" id="PF05002">
    <property type="entry name" value="SGS"/>
    <property type="match status" value="1"/>
</dbReference>
<evidence type="ECO:0000259" key="3">
    <source>
        <dbReference type="PROSITE" id="PS51048"/>
    </source>
</evidence>
<dbReference type="Gene3D" id="1.25.40.10">
    <property type="entry name" value="Tetratricopeptide repeat domain"/>
    <property type="match status" value="1"/>
</dbReference>
<name>A0A1X7R9E0_9SACH</name>
<evidence type="ECO:0000313" key="6">
    <source>
        <dbReference type="Proteomes" id="UP000196158"/>
    </source>
</evidence>
<dbReference type="PROSITE" id="PS51203">
    <property type="entry name" value="CS"/>
    <property type="match status" value="1"/>
</dbReference>
<feature type="domain" description="SGS" evidence="3">
    <location>
        <begin position="273"/>
        <end position="361"/>
    </location>
</feature>
<dbReference type="Pfam" id="PF04969">
    <property type="entry name" value="CS"/>
    <property type="match status" value="1"/>
</dbReference>
<gene>
    <name evidence="5" type="ORF">KASA_0H00638G</name>
</gene>
<protein>
    <submittedName>
        <fullName evidence="5">Similar to Saccharomyces cerevisiae YOR057W SGT1 Cochaperone protein</fullName>
    </submittedName>
</protein>
<evidence type="ECO:0000256" key="2">
    <source>
        <dbReference type="SAM" id="MobiDB-lite"/>
    </source>
</evidence>
<dbReference type="InterPro" id="IPR007699">
    <property type="entry name" value="SGS_dom"/>
</dbReference>
<dbReference type="AlphaFoldDB" id="A0A1X7R9E0"/>
<dbReference type="PROSITE" id="PS51048">
    <property type="entry name" value="SGS"/>
    <property type="match status" value="1"/>
</dbReference>
<feature type="domain" description="CS" evidence="4">
    <location>
        <begin position="175"/>
        <end position="269"/>
    </location>
</feature>
<dbReference type="SUPFAM" id="SSF48452">
    <property type="entry name" value="TPR-like"/>
    <property type="match status" value="1"/>
</dbReference>
<feature type="region of interest" description="Disordered" evidence="2">
    <location>
        <begin position="335"/>
        <end position="361"/>
    </location>
</feature>
<dbReference type="PANTHER" id="PTHR45862">
    <property type="entry name" value="PROTEIN SGT1 HOMOLOG"/>
    <property type="match status" value="1"/>
</dbReference>
<dbReference type="OrthoDB" id="1898560at2759"/>
<dbReference type="InterPro" id="IPR044563">
    <property type="entry name" value="Sgt1-like"/>
</dbReference>
<reference evidence="5 6" key="1">
    <citation type="submission" date="2017-04" db="EMBL/GenBank/DDBJ databases">
        <authorList>
            <person name="Afonso C.L."/>
            <person name="Miller P.J."/>
            <person name="Scott M.A."/>
            <person name="Spackman E."/>
            <person name="Goraichik I."/>
            <person name="Dimitrov K.M."/>
            <person name="Suarez D.L."/>
            <person name="Swayne D.E."/>
        </authorList>
    </citation>
    <scope>NUCLEOTIDE SEQUENCE [LARGE SCALE GENOMIC DNA]</scope>
</reference>
<evidence type="ECO:0000259" key="4">
    <source>
        <dbReference type="PROSITE" id="PS51203"/>
    </source>
</evidence>
<dbReference type="Proteomes" id="UP000196158">
    <property type="component" value="Unassembled WGS sequence"/>
</dbReference>
<dbReference type="InterPro" id="IPR007052">
    <property type="entry name" value="CS_dom"/>
</dbReference>